<dbReference type="EMBL" id="SRKZ01000004">
    <property type="protein sequence ID" value="TGD79768.1"/>
    <property type="molecule type" value="Genomic_DNA"/>
</dbReference>
<evidence type="ECO:0008006" key="4">
    <source>
        <dbReference type="Google" id="ProtNLM"/>
    </source>
</evidence>
<name>A0A4Z0MKD7_9BACT</name>
<evidence type="ECO:0000313" key="3">
    <source>
        <dbReference type="Proteomes" id="UP000298284"/>
    </source>
</evidence>
<dbReference type="RefSeq" id="WP_135531513.1">
    <property type="nucleotide sequence ID" value="NZ_SRKZ01000004.1"/>
</dbReference>
<dbReference type="Proteomes" id="UP000298284">
    <property type="component" value="Unassembled WGS sequence"/>
</dbReference>
<gene>
    <name evidence="2" type="ORF">EU557_16280</name>
</gene>
<accession>A0A4Z0MKD7</accession>
<keyword evidence="3" id="KW-1185">Reference proteome</keyword>
<evidence type="ECO:0000256" key="1">
    <source>
        <dbReference type="SAM" id="Phobius"/>
    </source>
</evidence>
<comment type="caution">
    <text evidence="2">The sequence shown here is derived from an EMBL/GenBank/DDBJ whole genome shotgun (WGS) entry which is preliminary data.</text>
</comment>
<evidence type="ECO:0000313" key="2">
    <source>
        <dbReference type="EMBL" id="TGD79768.1"/>
    </source>
</evidence>
<keyword evidence="1" id="KW-0472">Membrane</keyword>
<dbReference type="OrthoDB" id="982086at2"/>
<keyword evidence="1" id="KW-0812">Transmembrane</keyword>
<reference evidence="2 3" key="1">
    <citation type="submission" date="2019-04" db="EMBL/GenBank/DDBJ databases">
        <authorList>
            <person name="Feng G."/>
            <person name="Zhang J."/>
            <person name="Zhu H."/>
        </authorList>
    </citation>
    <scope>NUCLEOTIDE SEQUENCE [LARGE SCALE GENOMIC DNA]</scope>
    <source>
        <strain evidence="2 3">JCM 19491</strain>
    </source>
</reference>
<dbReference type="AlphaFoldDB" id="A0A4Z0MKD7"/>
<proteinExistence type="predicted"/>
<organism evidence="2 3">
    <name type="scientific">Hymenobacter wooponensis</name>
    <dbReference type="NCBI Taxonomy" id="1525360"/>
    <lineage>
        <taxon>Bacteria</taxon>
        <taxon>Pseudomonadati</taxon>
        <taxon>Bacteroidota</taxon>
        <taxon>Cytophagia</taxon>
        <taxon>Cytophagales</taxon>
        <taxon>Hymenobacteraceae</taxon>
        <taxon>Hymenobacter</taxon>
    </lineage>
</organism>
<keyword evidence="1" id="KW-1133">Transmembrane helix</keyword>
<feature type="transmembrane region" description="Helical" evidence="1">
    <location>
        <begin position="14"/>
        <end position="36"/>
    </location>
</feature>
<sequence>MDKNVLRAIAGIEIYPIISFGIFFLFFLLLLVYVLLVKPRHMQTMKHLPLQDNTDDATLRHDLEHGIIC</sequence>
<protein>
    <recommendedName>
        <fullName evidence="4">CcoQ/FixQ family Cbb3-type cytochrome c oxidase assembly chaperone</fullName>
    </recommendedName>
</protein>